<evidence type="ECO:0000256" key="1">
    <source>
        <dbReference type="SAM" id="MobiDB-lite"/>
    </source>
</evidence>
<dbReference type="RefSeq" id="XP_001879331.1">
    <property type="nucleotide sequence ID" value="XM_001879296.1"/>
</dbReference>
<dbReference type="GeneID" id="6074979"/>
<reference evidence="2 3" key="1">
    <citation type="journal article" date="2008" name="Nature">
        <title>The genome of Laccaria bicolor provides insights into mycorrhizal symbiosis.</title>
        <authorList>
            <person name="Martin F."/>
            <person name="Aerts A."/>
            <person name="Ahren D."/>
            <person name="Brun A."/>
            <person name="Danchin E.G.J."/>
            <person name="Duchaussoy F."/>
            <person name="Gibon J."/>
            <person name="Kohler A."/>
            <person name="Lindquist E."/>
            <person name="Pereda V."/>
            <person name="Salamov A."/>
            <person name="Shapiro H.J."/>
            <person name="Wuyts J."/>
            <person name="Blaudez D."/>
            <person name="Buee M."/>
            <person name="Brokstein P."/>
            <person name="Canbaeck B."/>
            <person name="Cohen D."/>
            <person name="Courty P.E."/>
            <person name="Coutinho P.M."/>
            <person name="Delaruelle C."/>
            <person name="Detter J.C."/>
            <person name="Deveau A."/>
            <person name="DiFazio S."/>
            <person name="Duplessis S."/>
            <person name="Fraissinet-Tachet L."/>
            <person name="Lucic E."/>
            <person name="Frey-Klett P."/>
            <person name="Fourrey C."/>
            <person name="Feussner I."/>
            <person name="Gay G."/>
            <person name="Grimwood J."/>
            <person name="Hoegger P.J."/>
            <person name="Jain P."/>
            <person name="Kilaru S."/>
            <person name="Labbe J."/>
            <person name="Lin Y.C."/>
            <person name="Legue V."/>
            <person name="Le Tacon F."/>
            <person name="Marmeisse R."/>
            <person name="Melayah D."/>
            <person name="Montanini B."/>
            <person name="Muratet M."/>
            <person name="Nehls U."/>
            <person name="Niculita-Hirzel H."/>
            <person name="Oudot-Le Secq M.P."/>
            <person name="Peter M."/>
            <person name="Quesneville H."/>
            <person name="Rajashekar B."/>
            <person name="Reich M."/>
            <person name="Rouhier N."/>
            <person name="Schmutz J."/>
            <person name="Yin T."/>
            <person name="Chalot M."/>
            <person name="Henrissat B."/>
            <person name="Kuees U."/>
            <person name="Lucas S."/>
            <person name="Van de Peer Y."/>
            <person name="Podila G.K."/>
            <person name="Polle A."/>
            <person name="Pukkila P.J."/>
            <person name="Richardson P.M."/>
            <person name="Rouze P."/>
            <person name="Sanders I.R."/>
            <person name="Stajich J.E."/>
            <person name="Tunlid A."/>
            <person name="Tuskan G."/>
            <person name="Grigoriev I.V."/>
        </authorList>
    </citation>
    <scope>NUCLEOTIDE SEQUENCE [LARGE SCALE GENOMIC DNA]</scope>
    <source>
        <strain evidence="3">S238N-H82 / ATCC MYA-4686</strain>
    </source>
</reference>
<gene>
    <name evidence="2" type="ORF">LACBIDRAFT_318310</name>
</gene>
<accession>B0D6G2</accession>
<keyword evidence="3" id="KW-1185">Reference proteome</keyword>
<evidence type="ECO:0000313" key="3">
    <source>
        <dbReference type="Proteomes" id="UP000001194"/>
    </source>
</evidence>
<proteinExistence type="predicted"/>
<protein>
    <submittedName>
        <fullName evidence="2">Predicted protein</fullName>
    </submittedName>
</protein>
<name>B0D6G2_LACBS</name>
<dbReference type="STRING" id="486041.B0D6G2"/>
<dbReference type="AlphaFoldDB" id="B0D6G2"/>
<dbReference type="Proteomes" id="UP000001194">
    <property type="component" value="Unassembled WGS sequence"/>
</dbReference>
<feature type="compositionally biased region" description="Low complexity" evidence="1">
    <location>
        <begin position="32"/>
        <end position="46"/>
    </location>
</feature>
<dbReference type="OrthoDB" id="2532734at2759"/>
<evidence type="ECO:0000313" key="2">
    <source>
        <dbReference type="EMBL" id="EDR09946.1"/>
    </source>
</evidence>
<dbReference type="EMBL" id="DS547098">
    <property type="protein sequence ID" value="EDR09946.1"/>
    <property type="molecule type" value="Genomic_DNA"/>
</dbReference>
<organism evidence="3">
    <name type="scientific">Laccaria bicolor (strain S238N-H82 / ATCC MYA-4686)</name>
    <name type="common">Bicoloured deceiver</name>
    <name type="synonym">Laccaria laccata var. bicolor</name>
    <dbReference type="NCBI Taxonomy" id="486041"/>
    <lineage>
        <taxon>Eukaryota</taxon>
        <taxon>Fungi</taxon>
        <taxon>Dikarya</taxon>
        <taxon>Basidiomycota</taxon>
        <taxon>Agaricomycotina</taxon>
        <taxon>Agaricomycetes</taxon>
        <taxon>Agaricomycetidae</taxon>
        <taxon>Agaricales</taxon>
        <taxon>Agaricineae</taxon>
        <taxon>Hydnangiaceae</taxon>
        <taxon>Laccaria</taxon>
    </lineage>
</organism>
<feature type="region of interest" description="Disordered" evidence="1">
    <location>
        <begin position="19"/>
        <end position="112"/>
    </location>
</feature>
<sequence length="112" mass="12016">MPLTVTPIMSKFLTNLKSKFSHSKKEASPTKASAQTEATAPPAETSYTIQPHPAKTNDPADLQPSNGGLKSGDAMAVHHARDPYVPSDQIKNSLPEPLSHEELQARSAELNS</sequence>
<dbReference type="HOGENOM" id="CLU_152691_0_0_1"/>
<dbReference type="InParanoid" id="B0D6G2"/>
<dbReference type="KEGG" id="lbc:LACBIDRAFT_318310"/>